<evidence type="ECO:0000313" key="2">
    <source>
        <dbReference type="EMBL" id="KAG8060918.1"/>
    </source>
</evidence>
<dbReference type="AlphaFoldDB" id="A0A8J5VUU0"/>
<feature type="compositionally biased region" description="Polar residues" evidence="1">
    <location>
        <begin position="41"/>
        <end position="53"/>
    </location>
</feature>
<proteinExistence type="predicted"/>
<dbReference type="Proteomes" id="UP000729402">
    <property type="component" value="Unassembled WGS sequence"/>
</dbReference>
<keyword evidence="3" id="KW-1185">Reference proteome</keyword>
<gene>
    <name evidence="2" type="ORF">GUJ93_ZPchr0002g26754</name>
</gene>
<organism evidence="2 3">
    <name type="scientific">Zizania palustris</name>
    <name type="common">Northern wild rice</name>
    <dbReference type="NCBI Taxonomy" id="103762"/>
    <lineage>
        <taxon>Eukaryota</taxon>
        <taxon>Viridiplantae</taxon>
        <taxon>Streptophyta</taxon>
        <taxon>Embryophyta</taxon>
        <taxon>Tracheophyta</taxon>
        <taxon>Spermatophyta</taxon>
        <taxon>Magnoliopsida</taxon>
        <taxon>Liliopsida</taxon>
        <taxon>Poales</taxon>
        <taxon>Poaceae</taxon>
        <taxon>BOP clade</taxon>
        <taxon>Oryzoideae</taxon>
        <taxon>Oryzeae</taxon>
        <taxon>Zizaniinae</taxon>
        <taxon>Zizania</taxon>
    </lineage>
</organism>
<comment type="caution">
    <text evidence="2">The sequence shown here is derived from an EMBL/GenBank/DDBJ whole genome shotgun (WGS) entry which is preliminary data.</text>
</comment>
<reference evidence="2" key="2">
    <citation type="submission" date="2021-02" db="EMBL/GenBank/DDBJ databases">
        <authorList>
            <person name="Kimball J.A."/>
            <person name="Haas M.W."/>
            <person name="Macchietto M."/>
            <person name="Kono T."/>
            <person name="Duquette J."/>
            <person name="Shao M."/>
        </authorList>
    </citation>
    <scope>NUCLEOTIDE SEQUENCE</scope>
    <source>
        <tissue evidence="2">Fresh leaf tissue</tissue>
    </source>
</reference>
<evidence type="ECO:0000256" key="1">
    <source>
        <dbReference type="SAM" id="MobiDB-lite"/>
    </source>
</evidence>
<dbReference type="EMBL" id="JAAALK010000287">
    <property type="protein sequence ID" value="KAG8060918.1"/>
    <property type="molecule type" value="Genomic_DNA"/>
</dbReference>
<accession>A0A8J5VUU0</accession>
<sequence>MAGACAGDGMLARLRRAAAKRIGFSCASFFSHAASPSPSSKTISCSAVNSTADSTDEDQEKLEEPTSTRMVDKIAFRTNYIRLPPPLDQDLLNAMNDAPTNNAVRFWSNGTVKDRWKRWRRLRWCVVEFLQETHVKYVV</sequence>
<protein>
    <submittedName>
        <fullName evidence="2">Uncharacterized protein</fullName>
    </submittedName>
</protein>
<reference evidence="2" key="1">
    <citation type="journal article" date="2021" name="bioRxiv">
        <title>Whole Genome Assembly and Annotation of Northern Wild Rice, Zizania palustris L., Supports a Whole Genome Duplication in the Zizania Genus.</title>
        <authorList>
            <person name="Haas M."/>
            <person name="Kono T."/>
            <person name="Macchietto M."/>
            <person name="Millas R."/>
            <person name="McGilp L."/>
            <person name="Shao M."/>
            <person name="Duquette J."/>
            <person name="Hirsch C.N."/>
            <person name="Kimball J."/>
        </authorList>
    </citation>
    <scope>NUCLEOTIDE SEQUENCE</scope>
    <source>
        <tissue evidence="2">Fresh leaf tissue</tissue>
    </source>
</reference>
<feature type="region of interest" description="Disordered" evidence="1">
    <location>
        <begin position="32"/>
        <end position="66"/>
    </location>
</feature>
<name>A0A8J5VUU0_ZIZPA</name>
<evidence type="ECO:0000313" key="3">
    <source>
        <dbReference type="Proteomes" id="UP000729402"/>
    </source>
</evidence>